<reference evidence="3" key="1">
    <citation type="submission" date="2020-09" db="EMBL/GenBank/DDBJ databases">
        <title>Whole genome shotgun sequence of Streptomyces cinnamonensis NBRC 15873.</title>
        <authorList>
            <person name="Komaki H."/>
            <person name="Tamura T."/>
        </authorList>
    </citation>
    <scope>NUCLEOTIDE SEQUENCE [LARGE SCALE GENOMIC DNA]</scope>
    <source>
        <strain evidence="3">NBRC 15873</strain>
    </source>
</reference>
<evidence type="ECO:0000256" key="1">
    <source>
        <dbReference type="SAM" id="SignalP"/>
    </source>
</evidence>
<sequence length="429" mass="45744">MRRRIYGTSATAVVLGLLIPLSGCSGSGDDAGDGGKLRLVAAEYGDSPATSSKPFWDKVTTDFTKENPGIEVEVELLPWADIDREVSRMVKAGKAPDMALMGSYSDFAARGELYPADELLSVTAEANFLQPLADAGSVGNTLYGLPFVASSRLLFYNEALFAKAGVKEAPKTWSDLKAAAKALKDKGVKYPYALPLGPEEAHAEAMIWELSNGGGYADSSGNYSLASDQNIKTWEWVKTNMVATGYTGPTAPSQLNRADAFAAFTRGEVGMLNGYPSLAHEARAKGIGVVTTAMPVSDDLGTGETPPAVGVADWMMAFKQNGRRAEIGKFLDFVYQDKNLSDFASRYHLLPSTVTASRTPAGGGLDKNDQQFLNALRGAQLYPVNDPAWVTVSDTIKRNIGRAVEPTGDPKGVLEDIAAQASQASKKQH</sequence>
<proteinExistence type="predicted"/>
<feature type="chain" id="PRO_5045550702" evidence="1">
    <location>
        <begin position="26"/>
        <end position="429"/>
    </location>
</feature>
<dbReference type="PANTHER" id="PTHR43649">
    <property type="entry name" value="ARABINOSE-BINDING PROTEIN-RELATED"/>
    <property type="match status" value="1"/>
</dbReference>
<accession>A0ABQ3NDN0</accession>
<dbReference type="GeneID" id="86956625"/>
<gene>
    <name evidence="2" type="ORF">Scinn_03660</name>
</gene>
<keyword evidence="3" id="KW-1185">Reference proteome</keyword>
<keyword evidence="1" id="KW-0732">Signal</keyword>
<dbReference type="SUPFAM" id="SSF53850">
    <property type="entry name" value="Periplasmic binding protein-like II"/>
    <property type="match status" value="1"/>
</dbReference>
<name>A0ABQ3NDN0_STRVG</name>
<organism evidence="2 3">
    <name type="scientific">Streptomyces virginiae</name>
    <name type="common">Streptomyces cinnamonensis</name>
    <dbReference type="NCBI Taxonomy" id="1961"/>
    <lineage>
        <taxon>Bacteria</taxon>
        <taxon>Bacillati</taxon>
        <taxon>Actinomycetota</taxon>
        <taxon>Actinomycetes</taxon>
        <taxon>Kitasatosporales</taxon>
        <taxon>Streptomycetaceae</taxon>
        <taxon>Streptomyces</taxon>
    </lineage>
</organism>
<evidence type="ECO:0000313" key="3">
    <source>
        <dbReference type="Proteomes" id="UP000660554"/>
    </source>
</evidence>
<dbReference type="Proteomes" id="UP000660554">
    <property type="component" value="Unassembled WGS sequence"/>
</dbReference>
<dbReference type="RefSeq" id="WP_053627246.1">
    <property type="nucleotide sequence ID" value="NZ_BMRU01000062.1"/>
</dbReference>
<dbReference type="PANTHER" id="PTHR43649:SF30">
    <property type="entry name" value="ABC TRANSPORTER SUBSTRATE-BINDING PROTEIN"/>
    <property type="match status" value="1"/>
</dbReference>
<protein>
    <submittedName>
        <fullName evidence="2">Solute-binding protein</fullName>
    </submittedName>
</protein>
<comment type="caution">
    <text evidence="2">The sequence shown here is derived from an EMBL/GenBank/DDBJ whole genome shotgun (WGS) entry which is preliminary data.</text>
</comment>
<dbReference type="Pfam" id="PF01547">
    <property type="entry name" value="SBP_bac_1"/>
    <property type="match status" value="1"/>
</dbReference>
<dbReference type="InterPro" id="IPR006059">
    <property type="entry name" value="SBP"/>
</dbReference>
<evidence type="ECO:0000313" key="2">
    <source>
        <dbReference type="EMBL" id="GHI10903.1"/>
    </source>
</evidence>
<feature type="signal peptide" evidence="1">
    <location>
        <begin position="1"/>
        <end position="25"/>
    </location>
</feature>
<dbReference type="EMBL" id="BNDV01000002">
    <property type="protein sequence ID" value="GHI10903.1"/>
    <property type="molecule type" value="Genomic_DNA"/>
</dbReference>
<dbReference type="InterPro" id="IPR050490">
    <property type="entry name" value="Bact_solute-bd_prot1"/>
</dbReference>
<dbReference type="Gene3D" id="3.40.190.10">
    <property type="entry name" value="Periplasmic binding protein-like II"/>
    <property type="match status" value="1"/>
</dbReference>